<accession>A0A7W6JFT9</accession>
<evidence type="ECO:0000256" key="1">
    <source>
        <dbReference type="ARBA" id="ARBA00022801"/>
    </source>
</evidence>
<dbReference type="AlphaFoldDB" id="A0A7W6JFT9"/>
<comment type="function">
    <text evidence="2">Hydrolyzes RNA 2',3'-cyclic phosphodiester to an RNA 2'-phosphomonoester.</text>
</comment>
<dbReference type="Proteomes" id="UP000529946">
    <property type="component" value="Unassembled WGS sequence"/>
</dbReference>
<protein>
    <recommendedName>
        <fullName evidence="2">RNA 2',3'-cyclic phosphodiesterase</fullName>
        <shortName evidence="2">RNA 2',3'-CPDase</shortName>
        <ecNumber evidence="2">3.1.4.58</ecNumber>
    </recommendedName>
</protein>
<dbReference type="Gene3D" id="3.90.1140.10">
    <property type="entry name" value="Cyclic phosphodiesterase"/>
    <property type="match status" value="1"/>
</dbReference>
<evidence type="ECO:0000313" key="4">
    <source>
        <dbReference type="Proteomes" id="UP000529946"/>
    </source>
</evidence>
<evidence type="ECO:0000313" key="3">
    <source>
        <dbReference type="EMBL" id="MBB4084353.1"/>
    </source>
</evidence>
<organism evidence="3 4">
    <name type="scientific">Brevundimonas lenta</name>
    <dbReference type="NCBI Taxonomy" id="424796"/>
    <lineage>
        <taxon>Bacteria</taxon>
        <taxon>Pseudomonadati</taxon>
        <taxon>Pseudomonadota</taxon>
        <taxon>Alphaproteobacteria</taxon>
        <taxon>Caulobacterales</taxon>
        <taxon>Caulobacteraceae</taxon>
        <taxon>Brevundimonas</taxon>
    </lineage>
</organism>
<comment type="catalytic activity">
    <reaction evidence="2">
        <text>a 3'-end 2',3'-cyclophospho-ribonucleotide-RNA + H2O = a 3'-end 2'-phospho-ribonucleotide-RNA + H(+)</text>
        <dbReference type="Rhea" id="RHEA:11828"/>
        <dbReference type="Rhea" id="RHEA-COMP:10464"/>
        <dbReference type="Rhea" id="RHEA-COMP:17353"/>
        <dbReference type="ChEBI" id="CHEBI:15377"/>
        <dbReference type="ChEBI" id="CHEBI:15378"/>
        <dbReference type="ChEBI" id="CHEBI:83064"/>
        <dbReference type="ChEBI" id="CHEBI:173113"/>
        <dbReference type="EC" id="3.1.4.58"/>
    </reaction>
</comment>
<proteinExistence type="inferred from homology"/>
<dbReference type="RefSeq" id="WP_183205691.1">
    <property type="nucleotide sequence ID" value="NZ_BAAAER010000003.1"/>
</dbReference>
<name>A0A7W6JFT9_9CAUL</name>
<dbReference type="InterPro" id="IPR009097">
    <property type="entry name" value="Cyclic_Pdiesterase"/>
</dbReference>
<gene>
    <name evidence="3" type="ORF">GGR12_003241</name>
</gene>
<evidence type="ECO:0000256" key="2">
    <source>
        <dbReference type="HAMAP-Rule" id="MF_01940"/>
    </source>
</evidence>
<feature type="short sequence motif" description="HXTX 2" evidence="2">
    <location>
        <begin position="122"/>
        <end position="125"/>
    </location>
</feature>
<feature type="short sequence motif" description="HXTX 1" evidence="2">
    <location>
        <begin position="37"/>
        <end position="40"/>
    </location>
</feature>
<dbReference type="GO" id="GO:0016874">
    <property type="term" value="F:ligase activity"/>
    <property type="evidence" value="ECO:0007669"/>
    <property type="project" value="UniProtKB-KW"/>
</dbReference>
<dbReference type="EMBL" id="JACIDM010000003">
    <property type="protein sequence ID" value="MBB4084353.1"/>
    <property type="molecule type" value="Genomic_DNA"/>
</dbReference>
<keyword evidence="1 2" id="KW-0378">Hydrolase</keyword>
<dbReference type="Pfam" id="PF13563">
    <property type="entry name" value="2_5_RNA_ligase2"/>
    <property type="match status" value="1"/>
</dbReference>
<feature type="active site" description="Proton acceptor" evidence="2">
    <location>
        <position position="122"/>
    </location>
</feature>
<keyword evidence="3" id="KW-0436">Ligase</keyword>
<dbReference type="GO" id="GO:0004113">
    <property type="term" value="F:2',3'-cyclic-nucleotide 3'-phosphodiesterase activity"/>
    <property type="evidence" value="ECO:0007669"/>
    <property type="project" value="InterPro"/>
</dbReference>
<dbReference type="PANTHER" id="PTHR35561">
    <property type="entry name" value="RNA 2',3'-CYCLIC PHOSPHODIESTERASE"/>
    <property type="match status" value="1"/>
</dbReference>
<dbReference type="SUPFAM" id="SSF55144">
    <property type="entry name" value="LigT-like"/>
    <property type="match status" value="1"/>
</dbReference>
<dbReference type="GO" id="GO:0008664">
    <property type="term" value="F:RNA 2',3'-cyclic 3'-phosphodiesterase activity"/>
    <property type="evidence" value="ECO:0007669"/>
    <property type="project" value="UniProtKB-EC"/>
</dbReference>
<comment type="similarity">
    <text evidence="2">Belongs to the 2H phosphoesterase superfamily. ThpR family.</text>
</comment>
<dbReference type="PANTHER" id="PTHR35561:SF1">
    <property type="entry name" value="RNA 2',3'-CYCLIC PHOSPHODIESTERASE"/>
    <property type="match status" value="1"/>
</dbReference>
<dbReference type="InterPro" id="IPR004175">
    <property type="entry name" value="RNA_CPDase"/>
</dbReference>
<sequence length="179" mass="19956">MIRLFTALSVPDDVAETLKRRQSGLPGAKWRTAEQLHVTLAFYGEIDERRADDLAAELSRAGAGGPFEIALAGVGAFGDSHRSHTLWAGIEPNERLNVLAGRCRSAAERAGITIERRDYRPHVTLAYLKPQTNQDRIGAWIKGHNLLHSPPIRVDRFGLYSSVLAHEGSQYQLEREYLL</sequence>
<dbReference type="HAMAP" id="MF_01940">
    <property type="entry name" value="RNA_CPDase"/>
    <property type="match status" value="1"/>
</dbReference>
<dbReference type="NCBIfam" id="TIGR02258">
    <property type="entry name" value="2_5_ligase"/>
    <property type="match status" value="1"/>
</dbReference>
<reference evidence="3 4" key="1">
    <citation type="submission" date="2020-08" db="EMBL/GenBank/DDBJ databases">
        <title>Genomic Encyclopedia of Type Strains, Phase IV (KMG-IV): sequencing the most valuable type-strain genomes for metagenomic binning, comparative biology and taxonomic classification.</title>
        <authorList>
            <person name="Goeker M."/>
        </authorList>
    </citation>
    <scope>NUCLEOTIDE SEQUENCE [LARGE SCALE GENOMIC DNA]</scope>
    <source>
        <strain evidence="3 4">DSM 23960</strain>
    </source>
</reference>
<keyword evidence="4" id="KW-1185">Reference proteome</keyword>
<comment type="caution">
    <text evidence="3">The sequence shown here is derived from an EMBL/GenBank/DDBJ whole genome shotgun (WGS) entry which is preliminary data.</text>
</comment>
<dbReference type="EC" id="3.1.4.58" evidence="2"/>
<feature type="active site" description="Proton donor" evidence="2">
    <location>
        <position position="37"/>
    </location>
</feature>